<dbReference type="EMBL" id="BSDI01000021">
    <property type="protein sequence ID" value="GLH99100.1"/>
    <property type="molecule type" value="Genomic_DNA"/>
</dbReference>
<dbReference type="Proteomes" id="UP001144280">
    <property type="component" value="Unassembled WGS sequence"/>
</dbReference>
<sequence length="159" mass="17045">MFRMMTLLTLATLSPPPVIVAPLPTPMIVLLAATFCMPLIEIVPDTRMTREPLACMLLIRADAVVTVTGEALPPPLVPPPWVAQPCMLNVAALALGIATSAPVAARPRAAAAISGPRQRRDRDFGVAVPVGSGVIAETSHWTECREPPALRQSSRWRVR</sequence>
<comment type="caution">
    <text evidence="1">The sequence shown here is derived from an EMBL/GenBank/DDBJ whole genome shotgun (WGS) entry which is preliminary data.</text>
</comment>
<accession>A0ABQ5QX45</accession>
<reference evidence="1" key="1">
    <citation type="submission" date="2022-12" db="EMBL/GenBank/DDBJ databases">
        <title>New Phytohabitans aurantiacus sp. RD004123 nov., an actinomycete isolated from soil.</title>
        <authorList>
            <person name="Triningsih D.W."/>
            <person name="Harunari E."/>
            <person name="Igarashi Y."/>
        </authorList>
    </citation>
    <scope>NUCLEOTIDE SEQUENCE</scope>
    <source>
        <strain evidence="1">RD004123</strain>
    </source>
</reference>
<proteinExistence type="predicted"/>
<keyword evidence="2" id="KW-1185">Reference proteome</keyword>
<gene>
    <name evidence="1" type="ORF">Pa4123_43750</name>
</gene>
<evidence type="ECO:0000313" key="1">
    <source>
        <dbReference type="EMBL" id="GLH99100.1"/>
    </source>
</evidence>
<organism evidence="1 2">
    <name type="scientific">Phytohabitans aurantiacus</name>
    <dbReference type="NCBI Taxonomy" id="3016789"/>
    <lineage>
        <taxon>Bacteria</taxon>
        <taxon>Bacillati</taxon>
        <taxon>Actinomycetota</taxon>
        <taxon>Actinomycetes</taxon>
        <taxon>Micromonosporales</taxon>
        <taxon>Micromonosporaceae</taxon>
    </lineage>
</organism>
<evidence type="ECO:0000313" key="2">
    <source>
        <dbReference type="Proteomes" id="UP001144280"/>
    </source>
</evidence>
<name>A0ABQ5QX45_9ACTN</name>
<protein>
    <recommendedName>
        <fullName evidence="3">ComEC/Rec2-related protein domain-containing protein</fullName>
    </recommendedName>
</protein>
<evidence type="ECO:0008006" key="3">
    <source>
        <dbReference type="Google" id="ProtNLM"/>
    </source>
</evidence>